<dbReference type="InterPro" id="IPR050789">
    <property type="entry name" value="Diverse_Enzym_Activities"/>
</dbReference>
<dbReference type="PANTHER" id="PTHR43283:SF7">
    <property type="entry name" value="BETA-LACTAMASE-RELATED DOMAIN-CONTAINING PROTEIN"/>
    <property type="match status" value="1"/>
</dbReference>
<keyword evidence="5" id="KW-1185">Reference proteome</keyword>
<dbReference type="Gene3D" id="3.40.710.10">
    <property type="entry name" value="DD-peptidase/beta-lactamase superfamily"/>
    <property type="match status" value="1"/>
</dbReference>
<dbReference type="Proteomes" id="UP000199052">
    <property type="component" value="Unassembled WGS sequence"/>
</dbReference>
<evidence type="ECO:0000259" key="1">
    <source>
        <dbReference type="Pfam" id="PF00144"/>
    </source>
</evidence>
<reference evidence="3 4" key="1">
    <citation type="submission" date="2016-10" db="EMBL/GenBank/DDBJ databases">
        <authorList>
            <person name="de Groot N.N."/>
        </authorList>
    </citation>
    <scope>NUCLEOTIDE SEQUENCE [LARGE SCALE GENOMIC DNA]</scope>
    <source>
        <strain evidence="3 4">CPCC 202808</strain>
    </source>
</reference>
<reference evidence="2 5" key="2">
    <citation type="submission" date="2020-07" db="EMBL/GenBank/DDBJ databases">
        <title>Sequencing the genomes of 1000 actinobacteria strains.</title>
        <authorList>
            <person name="Klenk H.-P."/>
        </authorList>
    </citation>
    <scope>NUCLEOTIDE SEQUENCE [LARGE SCALE GENOMIC DNA]</scope>
    <source>
        <strain evidence="2 5">DSM 45117</strain>
    </source>
</reference>
<dbReference type="SUPFAM" id="SSF56601">
    <property type="entry name" value="beta-lactamase/transpeptidase-like"/>
    <property type="match status" value="1"/>
</dbReference>
<dbReference type="Pfam" id="PF00144">
    <property type="entry name" value="Beta-lactamase"/>
    <property type="match status" value="1"/>
</dbReference>
<gene>
    <name evidence="2" type="ORF">FHR37_006198</name>
    <name evidence="3" type="ORF">SAMN05421678_101218</name>
</gene>
<dbReference type="PANTHER" id="PTHR43283">
    <property type="entry name" value="BETA-LACTAMASE-RELATED"/>
    <property type="match status" value="1"/>
</dbReference>
<protein>
    <submittedName>
        <fullName evidence="2">CubicO group peptidase (Beta-lactamase class C family)</fullName>
    </submittedName>
    <submittedName>
        <fullName evidence="3">CubicO group peptidase, beta-lactamase class C family</fullName>
    </submittedName>
</protein>
<organism evidence="3 4">
    <name type="scientific">Actinopolymorpha cephalotaxi</name>
    <dbReference type="NCBI Taxonomy" id="504797"/>
    <lineage>
        <taxon>Bacteria</taxon>
        <taxon>Bacillati</taxon>
        <taxon>Actinomycetota</taxon>
        <taxon>Actinomycetes</taxon>
        <taxon>Propionibacteriales</taxon>
        <taxon>Actinopolymorphaceae</taxon>
        <taxon>Actinopolymorpha</taxon>
    </lineage>
</organism>
<proteinExistence type="predicted"/>
<accession>A0A1I2KCY9</accession>
<feature type="domain" description="Beta-lactamase-related" evidence="1">
    <location>
        <begin position="7"/>
        <end position="241"/>
    </location>
</feature>
<dbReference type="EMBL" id="JACBZA010000001">
    <property type="protein sequence ID" value="NYH87347.1"/>
    <property type="molecule type" value="Genomic_DNA"/>
</dbReference>
<evidence type="ECO:0000313" key="3">
    <source>
        <dbReference type="EMBL" id="SFF64922.1"/>
    </source>
</evidence>
<evidence type="ECO:0000313" key="4">
    <source>
        <dbReference type="Proteomes" id="UP000199052"/>
    </source>
</evidence>
<evidence type="ECO:0000313" key="2">
    <source>
        <dbReference type="EMBL" id="NYH87347.1"/>
    </source>
</evidence>
<dbReference type="RefSeq" id="WP_175542297.1">
    <property type="nucleotide sequence ID" value="NZ_FOOI01000001.1"/>
</dbReference>
<dbReference type="InterPro" id="IPR012338">
    <property type="entry name" value="Beta-lactam/transpept-like"/>
</dbReference>
<dbReference type="Proteomes" id="UP000533017">
    <property type="component" value="Unassembled WGS sequence"/>
</dbReference>
<dbReference type="AlphaFoldDB" id="A0A1I2KCY9"/>
<dbReference type="EMBL" id="FOOI01000001">
    <property type="protein sequence ID" value="SFF64922.1"/>
    <property type="molecule type" value="Genomic_DNA"/>
</dbReference>
<name>A0A1I2KCY9_9ACTN</name>
<evidence type="ECO:0000313" key="5">
    <source>
        <dbReference type="Proteomes" id="UP000533017"/>
    </source>
</evidence>
<dbReference type="STRING" id="504797.SAMN05421678_101218"/>
<sequence length="298" mass="31885">MAQTADLVVLQGGQLIHRASYAPGQLRDCFSMTKSVLAMLVGLAVDSGAVTLEECVEDDATVRDFLTMTRGVASDPEDIDRVMELPSGWEQAIRGRTRRWAPGTRFCYDNEAAHLLAIWLSRRVGDLEKYAAEHLFGPLGIDEAKWLRDPEGYCFGAAHLQLSAGSLATLGQLLLDGGTTSTRRVLSSSWVQAMTTAWTPGGPPENTGYGYLTWVADDGFFFGGWAGQHTSVFPAYDLVVVTTGLPSLLPADWTPARAAVPAHLASAPSCSAYPLRLGRRPGRAALTSAGPSTPDMGA</sequence>
<dbReference type="InterPro" id="IPR001466">
    <property type="entry name" value="Beta-lactam-related"/>
</dbReference>